<feature type="domain" description="Helicase C-terminal" evidence="11">
    <location>
        <begin position="480"/>
        <end position="680"/>
    </location>
</feature>
<keyword evidence="5 12" id="KW-0347">Helicase</keyword>
<dbReference type="Pfam" id="PF21408">
    <property type="entry name" value="MTR4-like_stalk"/>
    <property type="match status" value="1"/>
</dbReference>
<dbReference type="PANTHER" id="PTHR12131">
    <property type="entry name" value="ATP-DEPENDENT RNA AND DNA HELICASE"/>
    <property type="match status" value="1"/>
</dbReference>
<dbReference type="GO" id="GO:0003724">
    <property type="term" value="F:RNA helicase activity"/>
    <property type="evidence" value="ECO:0007669"/>
    <property type="project" value="UniProtKB-EC"/>
</dbReference>
<evidence type="ECO:0000256" key="6">
    <source>
        <dbReference type="ARBA" id="ARBA00022840"/>
    </source>
</evidence>
<evidence type="ECO:0000256" key="4">
    <source>
        <dbReference type="ARBA" id="ARBA00022801"/>
    </source>
</evidence>
<keyword evidence="6" id="KW-0067">ATP-binding</keyword>
<comment type="subcellular location">
    <subcellularLocation>
        <location evidence="1">Cytoplasm</location>
    </subcellularLocation>
</comment>
<reference evidence="12" key="1">
    <citation type="journal article" date="2016" name="Ticks Tick Borne Dis.">
        <title>De novo assembly and annotation of the salivary gland transcriptome of Rhipicephalus appendiculatus male and female ticks during blood feeding.</title>
        <authorList>
            <person name="de Castro M.H."/>
            <person name="de Klerk D."/>
            <person name="Pienaar R."/>
            <person name="Latif A.A."/>
            <person name="Rees D.J."/>
            <person name="Mans B.J."/>
        </authorList>
    </citation>
    <scope>NUCLEOTIDE SEQUENCE</scope>
    <source>
        <tissue evidence="12">Salivary glands</tissue>
    </source>
</reference>
<dbReference type="InterPro" id="IPR016438">
    <property type="entry name" value="SKI2-like"/>
</dbReference>
<sequence>MESLPQNLRFKELWGGKDVDIEPGQCSNLFDLPFPFGIPPVIPDAEDHANEILDDIWEGSNTHYPHSSQRCFLSPPNINSLLSCDVSMAPSELKVLRNLTSGTLEGYEEVFTEEDALEDNEQVIDLTKDLLTVPPGFEEGMTFDSEQCSSEDKLSVRHVLNLADVLSSGEPQVLEESSLEVKQISDSLLNQTLDDAGLLEHLQSEPSANVLKISNVTNDRSVCLEWAEQVDISKPMLDFHEKVPDPAFSWPFELDTFQKKAIAHLENRDSVFVAAHTSAGKTVVAEYAIALSRRHMTRTIYTSPIKALSNEKYRDFKETFTDIGLITGDVQINKEASCLIMTTEILRSMLYNQSNVVADLEWVIFDECHYINDPDRGVVWEEVLIMLPSHVGLVLLSATVPNALSLANWIGRIKERKLYVICTTQRPVPLEHHLYFNQETFLILDATNKFQTASYMKACARRKETMKATRTYDDKTRYQGLIQHLRKADRLPAICFTLSRRRCDENAQLLQSLDLTTAEEKGAVRRFLQNNVISRLSRADQRLPQLRSLRGLLEAGFGVHHSGVLPILKEAVEMLFQRGLVKVLFATETFAMGVNMPARTVVFDSIRKHDGISNRDLLPAEYIQMAGRAGRRGKDATGTVLLLCKGDVPESSQLQAMMLGRPTELQSRFRVTYSMILNLKAQANKRVEDMMRDSFRENSSQSQSPSLAERCASLENELSSLAPIECTTCQELPFELLEEEAAARVAAWEHVLAQPQAARCLSPGRLLLVRSPEGCNLLGALASLAPREKRLTLWALADSQPLSSGKASLPWPLSKKVAVPDAALSVQEMTVMFSSVLCIYAKSVKVDPKRMSQPQCRNVLGQELLELVEAHPGGLPVINVVKELRLSAMETVELVKQSQQLEEKLLQSQCLSCPLFESHFEQERRRRRLSEEVRKLQHQLSEESLASMPDYRSHVLALEKLGYVEPSGTLTLKGRVARSLSSHEVMLTELLLQESLLTLGAAEVAGLFSCFVYEQRSNDEVVIPLSMKAAVEKFVEVAHKIGRVQRESGFDEPAEQFVEQFSFGLCNVVYQWARGMHFAHIMELTEVQEGIIVRCIQRLDELLKDVKTAAGIVGNPELRTKMEEASRLIRRDIVFAASLYLQ</sequence>
<dbReference type="InterPro" id="IPR001650">
    <property type="entry name" value="Helicase_C-like"/>
</dbReference>
<evidence type="ECO:0000259" key="11">
    <source>
        <dbReference type="PROSITE" id="PS51194"/>
    </source>
</evidence>
<evidence type="ECO:0000256" key="2">
    <source>
        <dbReference type="ARBA" id="ARBA00022490"/>
    </source>
</evidence>
<evidence type="ECO:0000256" key="7">
    <source>
        <dbReference type="ARBA" id="ARBA00022884"/>
    </source>
</evidence>
<keyword evidence="3" id="KW-0547">Nucleotide-binding</keyword>
<keyword evidence="4" id="KW-0378">Hydrolase</keyword>
<organism evidence="12">
    <name type="scientific">Rhipicephalus appendiculatus</name>
    <name type="common">Brown ear tick</name>
    <dbReference type="NCBI Taxonomy" id="34631"/>
    <lineage>
        <taxon>Eukaryota</taxon>
        <taxon>Metazoa</taxon>
        <taxon>Ecdysozoa</taxon>
        <taxon>Arthropoda</taxon>
        <taxon>Chelicerata</taxon>
        <taxon>Arachnida</taxon>
        <taxon>Acari</taxon>
        <taxon>Parasitiformes</taxon>
        <taxon>Ixodida</taxon>
        <taxon>Ixodoidea</taxon>
        <taxon>Ixodidae</taxon>
        <taxon>Rhipicephalinae</taxon>
        <taxon>Rhipicephalus</taxon>
        <taxon>Rhipicephalus</taxon>
    </lineage>
</organism>
<dbReference type="PROSITE" id="PS51194">
    <property type="entry name" value="HELICASE_CTER"/>
    <property type="match status" value="1"/>
</dbReference>
<dbReference type="CDD" id="cd18795">
    <property type="entry name" value="SF2_C_Ski2"/>
    <property type="match status" value="1"/>
</dbReference>
<proteinExistence type="predicted"/>
<evidence type="ECO:0000256" key="8">
    <source>
        <dbReference type="ARBA" id="ARBA00047984"/>
    </source>
</evidence>
<keyword evidence="7" id="KW-0694">RNA-binding</keyword>
<evidence type="ECO:0000256" key="5">
    <source>
        <dbReference type="ARBA" id="ARBA00022806"/>
    </source>
</evidence>
<dbReference type="FunFam" id="3.40.50.300:FF:000354">
    <property type="entry name" value="ATP-dependent RNA helicase SKI2"/>
    <property type="match status" value="1"/>
</dbReference>
<dbReference type="Pfam" id="PF08148">
    <property type="entry name" value="DSHCT"/>
    <property type="match status" value="1"/>
</dbReference>
<dbReference type="InterPro" id="IPR014001">
    <property type="entry name" value="Helicase_ATP-bd"/>
</dbReference>
<feature type="domain" description="Helicase ATP-binding" evidence="10">
    <location>
        <begin position="262"/>
        <end position="418"/>
    </location>
</feature>
<dbReference type="AlphaFoldDB" id="A0A131YLN7"/>
<dbReference type="Gene3D" id="3.40.50.300">
    <property type="entry name" value="P-loop containing nucleotide triphosphate hydrolases"/>
    <property type="match status" value="2"/>
</dbReference>
<dbReference type="PIRSF" id="PIRSF005198">
    <property type="entry name" value="Antiviral_helicase_SKI2"/>
    <property type="match status" value="1"/>
</dbReference>
<dbReference type="InterPro" id="IPR027417">
    <property type="entry name" value="P-loop_NTPase"/>
</dbReference>
<dbReference type="PANTHER" id="PTHR12131:SF1">
    <property type="entry name" value="ATP-DEPENDENT RNA HELICASE SUPV3L1, MITOCHONDRIAL-RELATED"/>
    <property type="match status" value="1"/>
</dbReference>
<dbReference type="InterPro" id="IPR012961">
    <property type="entry name" value="Ski2/MTR4_C"/>
</dbReference>
<dbReference type="GO" id="GO:0055087">
    <property type="term" value="C:Ski complex"/>
    <property type="evidence" value="ECO:0007669"/>
    <property type="project" value="TreeGrafter"/>
</dbReference>
<dbReference type="PROSITE" id="PS51192">
    <property type="entry name" value="HELICASE_ATP_BIND_1"/>
    <property type="match status" value="1"/>
</dbReference>
<dbReference type="GO" id="GO:0016787">
    <property type="term" value="F:hydrolase activity"/>
    <property type="evidence" value="ECO:0007669"/>
    <property type="project" value="UniProtKB-KW"/>
</dbReference>
<dbReference type="InterPro" id="IPR011545">
    <property type="entry name" value="DEAD/DEAH_box_helicase_dom"/>
</dbReference>
<dbReference type="SMART" id="SM00490">
    <property type="entry name" value="HELICc"/>
    <property type="match status" value="1"/>
</dbReference>
<evidence type="ECO:0000256" key="9">
    <source>
        <dbReference type="SAM" id="Coils"/>
    </source>
</evidence>
<protein>
    <submittedName>
        <fullName evidence="12">Antiviral helicase SKI2</fullName>
    </submittedName>
</protein>
<dbReference type="GO" id="GO:0003723">
    <property type="term" value="F:RNA binding"/>
    <property type="evidence" value="ECO:0007669"/>
    <property type="project" value="UniProtKB-KW"/>
</dbReference>
<keyword evidence="2" id="KW-0963">Cytoplasm</keyword>
<dbReference type="Pfam" id="PF00270">
    <property type="entry name" value="DEAD"/>
    <property type="match status" value="1"/>
</dbReference>
<evidence type="ECO:0000259" key="10">
    <source>
        <dbReference type="PROSITE" id="PS51192"/>
    </source>
</evidence>
<dbReference type="FunFam" id="1.10.3380.30:FF:000001">
    <property type="entry name" value="Ski2 ATP-dependent RNA helicase"/>
    <property type="match status" value="1"/>
</dbReference>
<dbReference type="EMBL" id="GEDV01009207">
    <property type="protein sequence ID" value="JAP79350.1"/>
    <property type="molecule type" value="Transcribed_RNA"/>
</dbReference>
<comment type="catalytic activity">
    <reaction evidence="8">
        <text>ATP + H2O = ADP + phosphate + H(+)</text>
        <dbReference type="Rhea" id="RHEA:13065"/>
        <dbReference type="ChEBI" id="CHEBI:15377"/>
        <dbReference type="ChEBI" id="CHEBI:15378"/>
        <dbReference type="ChEBI" id="CHEBI:30616"/>
        <dbReference type="ChEBI" id="CHEBI:43474"/>
        <dbReference type="ChEBI" id="CHEBI:456216"/>
        <dbReference type="EC" id="3.6.4.13"/>
    </reaction>
</comment>
<dbReference type="InterPro" id="IPR050699">
    <property type="entry name" value="RNA-DNA_Helicase"/>
</dbReference>
<dbReference type="GO" id="GO:0005524">
    <property type="term" value="F:ATP binding"/>
    <property type="evidence" value="ECO:0007669"/>
    <property type="project" value="UniProtKB-KW"/>
</dbReference>
<keyword evidence="9" id="KW-0175">Coiled coil</keyword>
<dbReference type="GO" id="GO:0070478">
    <property type="term" value="P:nuclear-transcribed mRNA catabolic process, 3'-5' exonucleolytic nonsense-mediated decay"/>
    <property type="evidence" value="ECO:0007669"/>
    <property type="project" value="TreeGrafter"/>
</dbReference>
<dbReference type="InterPro" id="IPR025696">
    <property type="entry name" value="Beta-barrel_MTR4"/>
</dbReference>
<feature type="coiled-coil region" evidence="9">
    <location>
        <begin position="919"/>
        <end position="946"/>
    </location>
</feature>
<dbReference type="InterPro" id="IPR048392">
    <property type="entry name" value="MTR4-like_stalk"/>
</dbReference>
<evidence type="ECO:0000256" key="3">
    <source>
        <dbReference type="ARBA" id="ARBA00022741"/>
    </source>
</evidence>
<dbReference type="Pfam" id="PF13234">
    <property type="entry name" value="MTR4_beta-barrel"/>
    <property type="match status" value="1"/>
</dbReference>
<dbReference type="SMART" id="SM01142">
    <property type="entry name" value="DSHCT"/>
    <property type="match status" value="1"/>
</dbReference>
<dbReference type="SMART" id="SM00487">
    <property type="entry name" value="DEXDc"/>
    <property type="match status" value="1"/>
</dbReference>
<dbReference type="Pfam" id="PF00271">
    <property type="entry name" value="Helicase_C"/>
    <property type="match status" value="1"/>
</dbReference>
<accession>A0A131YLN7</accession>
<evidence type="ECO:0000256" key="1">
    <source>
        <dbReference type="ARBA" id="ARBA00004496"/>
    </source>
</evidence>
<name>A0A131YLN7_RHIAP</name>
<dbReference type="FunFam" id="3.40.50.300:FF:000447">
    <property type="entry name" value="helicase SKI2W isoform X2"/>
    <property type="match status" value="1"/>
</dbReference>
<evidence type="ECO:0000313" key="12">
    <source>
        <dbReference type="EMBL" id="JAP79350.1"/>
    </source>
</evidence>
<dbReference type="Gene3D" id="1.10.3380.30">
    <property type="match status" value="1"/>
</dbReference>
<dbReference type="SUPFAM" id="SSF52540">
    <property type="entry name" value="P-loop containing nucleoside triphosphate hydrolases"/>
    <property type="match status" value="1"/>
</dbReference>